<proteinExistence type="predicted"/>
<name>A0A974BLW6_SEDHY</name>
<organism evidence="1 2">
    <name type="scientific">Sedimentibacter hydroxybenzoicus DSM 7310</name>
    <dbReference type="NCBI Taxonomy" id="1123245"/>
    <lineage>
        <taxon>Bacteria</taxon>
        <taxon>Bacillati</taxon>
        <taxon>Bacillota</taxon>
        <taxon>Tissierellia</taxon>
        <taxon>Sedimentibacter</taxon>
    </lineage>
</organism>
<dbReference type="PROSITE" id="PS51257">
    <property type="entry name" value="PROKAR_LIPOPROTEIN"/>
    <property type="match status" value="1"/>
</dbReference>
<keyword evidence="2" id="KW-1185">Reference proteome</keyword>
<dbReference type="Proteomes" id="UP000611629">
    <property type="component" value="Unassembled WGS sequence"/>
</dbReference>
<evidence type="ECO:0000313" key="2">
    <source>
        <dbReference type="Proteomes" id="UP000611629"/>
    </source>
</evidence>
<sequence length="180" mass="20399">MKRTNNFVFIILCLIILIFAGCSKNEEENAQQVAKDFISDLYTVSSEEVGNYSSLKNASPSEAMELDLNTAVHVNDDILKSLMTEDGYEVLLKNRQNLKFTEICYRENFTMQVTGIQLSENYADIDNNEADYSFEVNLKLISDDSTETEGTAKGKLLLSKTDDNWKIAGYRQGTFPDFLK</sequence>
<dbReference type="AlphaFoldDB" id="A0A974BLW6"/>
<gene>
    <name evidence="1" type="ORF">HZF24_14590</name>
</gene>
<protein>
    <submittedName>
        <fullName evidence="1">Uncharacterized protein</fullName>
    </submittedName>
</protein>
<comment type="caution">
    <text evidence="1">The sequence shown here is derived from an EMBL/GenBank/DDBJ whole genome shotgun (WGS) entry which is preliminary data.</text>
</comment>
<dbReference type="EMBL" id="JACBNQ010000020">
    <property type="protein sequence ID" value="NYB75373.1"/>
    <property type="molecule type" value="Genomic_DNA"/>
</dbReference>
<accession>A0A974BLW6</accession>
<evidence type="ECO:0000313" key="1">
    <source>
        <dbReference type="EMBL" id="NYB75373.1"/>
    </source>
</evidence>
<reference evidence="1" key="1">
    <citation type="submission" date="2020-07" db="EMBL/GenBank/DDBJ databases">
        <title>Genomic analysis of a strain of Sedimentibacter Hydroxybenzoicus DSM7310.</title>
        <authorList>
            <person name="Ma S."/>
        </authorList>
    </citation>
    <scope>NUCLEOTIDE SEQUENCE</scope>
    <source>
        <strain evidence="1">DSM 7310</strain>
    </source>
</reference>
<dbReference type="RefSeq" id="WP_179239076.1">
    <property type="nucleotide sequence ID" value="NZ_JACBNQ010000020.1"/>
</dbReference>